<feature type="binding site" evidence="5">
    <location>
        <position position="137"/>
    </location>
    <ligand>
        <name>Mo-molybdopterin</name>
        <dbReference type="ChEBI" id="CHEBI:71302"/>
    </ligand>
    <ligandPart>
        <name>Mo</name>
        <dbReference type="ChEBI" id="CHEBI:28685"/>
    </ligandPart>
</feature>
<feature type="binding site" evidence="5">
    <location>
        <position position="80"/>
    </location>
    <ligand>
        <name>Mo-molybdopterin</name>
        <dbReference type="ChEBI" id="CHEBI:71302"/>
    </ligand>
</feature>
<evidence type="ECO:0000256" key="2">
    <source>
        <dbReference type="ARBA" id="ARBA00022723"/>
    </source>
</evidence>
<comment type="subunit">
    <text evidence="5">Heterodimer of a catalytic subunit (MsrP) and a heme-binding subunit (MsrQ).</text>
</comment>
<dbReference type="EC" id="1.8.5.-" evidence="5"/>
<comment type="function">
    <text evidence="5">Part of the MsrPQ system that repairs oxidized periplasmic proteins containing methionine sulfoxide residues (Met-O), using respiratory chain electrons. Thus protects these proteins from oxidative-stress damage caused by reactive species of oxygen and chlorine generated by the host defense mechanisms. MsrPQ is essential for the maintenance of envelope integrity under bleach stress, rescuing a wide series of structurally unrelated periplasmic proteins from methionine oxidation. The catalytic subunit MsrP is non-stereospecific, being able to reduce both (R-) and (S-) diastereoisomers of methionine sulfoxide.</text>
</comment>
<evidence type="ECO:0000256" key="4">
    <source>
        <dbReference type="ARBA" id="ARBA00023002"/>
    </source>
</evidence>
<dbReference type="HAMAP" id="MF_01206">
    <property type="entry name" value="MsrP"/>
    <property type="match status" value="1"/>
</dbReference>
<organism evidence="7 8">
    <name type="scientific">Methylobacterium aerolatum</name>
    <dbReference type="NCBI Taxonomy" id="418708"/>
    <lineage>
        <taxon>Bacteria</taxon>
        <taxon>Pseudomonadati</taxon>
        <taxon>Pseudomonadota</taxon>
        <taxon>Alphaproteobacteria</taxon>
        <taxon>Hyphomicrobiales</taxon>
        <taxon>Methylobacteriaceae</taxon>
        <taxon>Methylobacterium</taxon>
    </lineage>
</organism>
<evidence type="ECO:0000259" key="6">
    <source>
        <dbReference type="Pfam" id="PF00174"/>
    </source>
</evidence>
<feature type="binding site" evidence="5">
    <location>
        <begin position="83"/>
        <end position="84"/>
    </location>
    <ligand>
        <name>Mo-molybdopterin</name>
        <dbReference type="ChEBI" id="CHEBI:71302"/>
    </ligand>
</feature>
<dbReference type="InterPro" id="IPR000572">
    <property type="entry name" value="OxRdtase_Mopterin-bd_dom"/>
</dbReference>
<dbReference type="Gene3D" id="3.90.420.10">
    <property type="entry name" value="Oxidoreductase, molybdopterin-binding domain"/>
    <property type="match status" value="1"/>
</dbReference>
<keyword evidence="3 5" id="KW-0732">Signal</keyword>
<evidence type="ECO:0000256" key="3">
    <source>
        <dbReference type="ARBA" id="ARBA00022729"/>
    </source>
</evidence>
<evidence type="ECO:0000256" key="5">
    <source>
        <dbReference type="HAMAP-Rule" id="MF_01206"/>
    </source>
</evidence>
<proteinExistence type="inferred from homology"/>
<dbReference type="GO" id="GO:0016491">
    <property type="term" value="F:oxidoreductase activity"/>
    <property type="evidence" value="ECO:0007669"/>
    <property type="project" value="UniProtKB-KW"/>
</dbReference>
<dbReference type="Pfam" id="PF00174">
    <property type="entry name" value="Oxidored_molyb"/>
    <property type="match status" value="1"/>
</dbReference>
<reference evidence="7 8" key="1">
    <citation type="submission" date="2023-07" db="EMBL/GenBank/DDBJ databases">
        <title>Genomic Encyclopedia of Type Strains, Phase IV (KMG-IV): sequencing the most valuable type-strain genomes for metagenomic binning, comparative biology and taxonomic classification.</title>
        <authorList>
            <person name="Goeker M."/>
        </authorList>
    </citation>
    <scope>NUCLEOTIDE SEQUENCE [LARGE SCALE GENOMIC DNA]</scope>
    <source>
        <strain evidence="7 8">DSM 19013</strain>
    </source>
</reference>
<keyword evidence="8" id="KW-1185">Reference proteome</keyword>
<dbReference type="SUPFAM" id="SSF56524">
    <property type="entry name" value="Oxidoreductase molybdopterin-binding domain"/>
    <property type="match status" value="1"/>
</dbReference>
<dbReference type="Proteomes" id="UP001231124">
    <property type="component" value="Unassembled WGS sequence"/>
</dbReference>
<protein>
    <recommendedName>
        <fullName evidence="5">Protein-methionine-sulfoxide reductase catalytic subunit MsrP</fullName>
        <ecNumber evidence="5">1.8.5.-</ecNumber>
    </recommendedName>
</protein>
<sequence length="317" mass="35206">MWIRRRRGWEIPEHLATPESVFLDRRALIGGAAGLAAGSLLGGGRVLAATDTASLYPAPRNDGYALDRAVTPERFSGDYNNFYEFGMSKTVLPAANALKTSPWTLKIDGLVEKPFEIGVDDLVRKAGLEERLYRHRCVEAWSMAVPWTGFPLSKLVALAKPTSGAKYVRFETFMDKAMAPGQKVFYYPWPYVEGLTMAEAGNDLPFVVTGIYGKPLPNQFGAPIRIAVPWKYGFKSAKSIVKVSFTADRPKTFWEGLQASEYGFWANVNPAVPHPRWSQATERVLGTDQRVPTLIYNGYGEQVAGLYKGLEGERLFV</sequence>
<comment type="catalytic activity">
    <reaction evidence="5">
        <text>L-methionyl-[protein] + a quinone + H2O = L-methionyl-(R)-S-oxide-[protein] + a quinol</text>
        <dbReference type="Rhea" id="RHEA:51296"/>
        <dbReference type="Rhea" id="RHEA-COMP:12313"/>
        <dbReference type="Rhea" id="RHEA-COMP:12314"/>
        <dbReference type="ChEBI" id="CHEBI:15377"/>
        <dbReference type="ChEBI" id="CHEBI:16044"/>
        <dbReference type="ChEBI" id="CHEBI:24646"/>
        <dbReference type="ChEBI" id="CHEBI:45764"/>
        <dbReference type="ChEBI" id="CHEBI:132124"/>
    </reaction>
</comment>
<keyword evidence="2 5" id="KW-0479">Metal-binding</keyword>
<comment type="similarity">
    <text evidence="5">Belongs to the MsrP family.</text>
</comment>
<comment type="caution">
    <text evidence="7">The sequence shown here is derived from an EMBL/GenBank/DDBJ whole genome shotgun (WGS) entry which is preliminary data.</text>
</comment>
<comment type="cofactor">
    <cofactor evidence="5">
        <name>Mo-molybdopterin</name>
        <dbReference type="ChEBI" id="CHEBI:71302"/>
    </cofactor>
    <text evidence="5">Binds 1 Mo-molybdopterin (Mo-MPT) cofactor per subunit.</text>
</comment>
<evidence type="ECO:0000256" key="1">
    <source>
        <dbReference type="ARBA" id="ARBA00022505"/>
    </source>
</evidence>
<comment type="catalytic activity">
    <reaction evidence="5">
        <text>L-methionyl-[protein] + a quinone + H2O = L-methionyl-(S)-S-oxide-[protein] + a quinol</text>
        <dbReference type="Rhea" id="RHEA:51292"/>
        <dbReference type="Rhea" id="RHEA-COMP:12313"/>
        <dbReference type="Rhea" id="RHEA-COMP:12315"/>
        <dbReference type="ChEBI" id="CHEBI:15377"/>
        <dbReference type="ChEBI" id="CHEBI:16044"/>
        <dbReference type="ChEBI" id="CHEBI:24646"/>
        <dbReference type="ChEBI" id="CHEBI:44120"/>
        <dbReference type="ChEBI" id="CHEBI:132124"/>
    </reaction>
</comment>
<dbReference type="PANTHER" id="PTHR43032:SF3">
    <property type="entry name" value="PROTEIN-METHIONINE-SULFOXIDE REDUCTASE CATALYTIC SUBUNIT MSRP"/>
    <property type="match status" value="1"/>
</dbReference>
<dbReference type="RefSeq" id="WP_238201512.1">
    <property type="nucleotide sequence ID" value="NZ_BPQE01000004.1"/>
</dbReference>
<dbReference type="NCBIfam" id="NF003767">
    <property type="entry name" value="PRK05363.1"/>
    <property type="match status" value="1"/>
</dbReference>
<keyword evidence="1 5" id="KW-0500">Molybdenum</keyword>
<feature type="binding site" evidence="5">
    <location>
        <position position="172"/>
    </location>
    <ligand>
        <name>Mo-molybdopterin</name>
        <dbReference type="ChEBI" id="CHEBI:71302"/>
    </ligand>
</feature>
<evidence type="ECO:0000313" key="7">
    <source>
        <dbReference type="EMBL" id="MDQ0446727.1"/>
    </source>
</evidence>
<name>A0ABU0HXW5_9HYPH</name>
<accession>A0ABU0HXW5</accession>
<feature type="binding site" evidence="5">
    <location>
        <begin position="236"/>
        <end position="238"/>
    </location>
    <ligand>
        <name>Mo-molybdopterin</name>
        <dbReference type="ChEBI" id="CHEBI:71302"/>
    </ligand>
</feature>
<dbReference type="InterPro" id="IPR036374">
    <property type="entry name" value="OxRdtase_Mopterin-bd_sf"/>
</dbReference>
<keyword evidence="4 5" id="KW-0560">Oxidoreductase</keyword>
<gene>
    <name evidence="5" type="primary">msrP</name>
    <name evidence="7" type="ORF">QO012_001218</name>
</gene>
<dbReference type="EMBL" id="JAUSVP010000003">
    <property type="protein sequence ID" value="MDQ0446727.1"/>
    <property type="molecule type" value="Genomic_DNA"/>
</dbReference>
<evidence type="ECO:0000313" key="8">
    <source>
        <dbReference type="Proteomes" id="UP001231124"/>
    </source>
</evidence>
<dbReference type="PANTHER" id="PTHR43032">
    <property type="entry name" value="PROTEIN-METHIONINE-SULFOXIDE REDUCTASE"/>
    <property type="match status" value="1"/>
</dbReference>
<feature type="domain" description="Oxidoreductase molybdopterin-binding" evidence="6">
    <location>
        <begin position="98"/>
        <end position="254"/>
    </location>
</feature>
<dbReference type="InterPro" id="IPR022867">
    <property type="entry name" value="MsrP"/>
</dbReference>
<feature type="binding site" evidence="5">
    <location>
        <position position="225"/>
    </location>
    <ligand>
        <name>Mo-molybdopterin</name>
        <dbReference type="ChEBI" id="CHEBI:71302"/>
    </ligand>
</feature>
<comment type="caution">
    <text evidence="5">Lacks conserved residue(s) required for the propagation of feature annotation.</text>
</comment>